<keyword evidence="6" id="KW-0067">ATP-binding</keyword>
<dbReference type="GO" id="GO:0005524">
    <property type="term" value="F:ATP binding"/>
    <property type="evidence" value="ECO:0007669"/>
    <property type="project" value="UniProtKB-KW"/>
</dbReference>
<dbReference type="RefSeq" id="WP_039314669.1">
    <property type="nucleotide sequence ID" value="NZ_CP006905.1"/>
</dbReference>
<dbReference type="Gene3D" id="3.30.390.50">
    <property type="entry name" value="CO dehydrogenase flavoprotein, C-terminal domain"/>
    <property type="match status" value="1"/>
</dbReference>
<dbReference type="PANTHER" id="PTHR12561:SF3">
    <property type="entry name" value="LIPOYLTRANSFERASE 1, MITOCHONDRIAL"/>
    <property type="match status" value="1"/>
</dbReference>
<dbReference type="GO" id="GO:0016979">
    <property type="term" value="F:lipoate-protein ligase activity"/>
    <property type="evidence" value="ECO:0007669"/>
    <property type="project" value="UniProtKB-EC"/>
</dbReference>
<keyword evidence="5" id="KW-0547">Nucleotide-binding</keyword>
<name>A0A0A7FY31_9CLOT</name>
<dbReference type="EMBL" id="CP006905">
    <property type="protein sequence ID" value="AIY84508.1"/>
    <property type="molecule type" value="Genomic_DNA"/>
</dbReference>
<dbReference type="AlphaFoldDB" id="A0A0A7FY31"/>
<dbReference type="SUPFAM" id="SSF55681">
    <property type="entry name" value="Class II aaRS and biotin synthetases"/>
    <property type="match status" value="1"/>
</dbReference>
<evidence type="ECO:0000259" key="8">
    <source>
        <dbReference type="PROSITE" id="PS51733"/>
    </source>
</evidence>
<evidence type="ECO:0000256" key="2">
    <source>
        <dbReference type="ARBA" id="ARBA00005124"/>
    </source>
</evidence>
<evidence type="ECO:0000313" key="9">
    <source>
        <dbReference type="EMBL" id="AIY84508.1"/>
    </source>
</evidence>
<gene>
    <name evidence="9" type="ORF">U729_2128</name>
</gene>
<evidence type="ECO:0000256" key="3">
    <source>
        <dbReference type="ARBA" id="ARBA00012367"/>
    </source>
</evidence>
<dbReference type="GO" id="GO:0005737">
    <property type="term" value="C:cytoplasm"/>
    <property type="evidence" value="ECO:0007669"/>
    <property type="project" value="TreeGrafter"/>
</dbReference>
<accession>A0A0A7FY31</accession>
<evidence type="ECO:0000256" key="7">
    <source>
        <dbReference type="ARBA" id="ARBA00048037"/>
    </source>
</evidence>
<evidence type="ECO:0000256" key="5">
    <source>
        <dbReference type="ARBA" id="ARBA00022741"/>
    </source>
</evidence>
<reference evidence="9 10" key="1">
    <citation type="journal article" date="2015" name="Infect. Genet. Evol.">
        <title>Genomic sequences of six botulinum neurotoxin-producing strains representing three clostridial species illustrate the mobility and diversity of botulinum neurotoxin genes.</title>
        <authorList>
            <person name="Smith T.J."/>
            <person name="Hill K.K."/>
            <person name="Xie G."/>
            <person name="Foley B.T."/>
            <person name="Williamson C.H."/>
            <person name="Foster J.T."/>
            <person name="Johnson S.L."/>
            <person name="Chertkov O."/>
            <person name="Teshima H."/>
            <person name="Gibbons H.S."/>
            <person name="Johnsky L.A."/>
            <person name="Karavis M.A."/>
            <person name="Smith L.A."/>
        </authorList>
    </citation>
    <scope>NUCLEOTIDE SEQUENCE [LARGE SCALE GENOMIC DNA]</scope>
    <source>
        <strain evidence="9">Sullivan</strain>
    </source>
</reference>
<dbReference type="Gene3D" id="3.30.930.10">
    <property type="entry name" value="Bira Bifunctional Protein, Domain 2"/>
    <property type="match status" value="1"/>
</dbReference>
<dbReference type="CDD" id="cd16443">
    <property type="entry name" value="LplA"/>
    <property type="match status" value="1"/>
</dbReference>
<dbReference type="EC" id="6.3.1.20" evidence="3"/>
<dbReference type="InterPro" id="IPR045864">
    <property type="entry name" value="aa-tRNA-synth_II/BPL/LPL"/>
</dbReference>
<dbReference type="Proteomes" id="UP000030635">
    <property type="component" value="Chromosome"/>
</dbReference>
<keyword evidence="9" id="KW-0808">Transferase</keyword>
<dbReference type="KEGG" id="cbv:U729_2128"/>
<dbReference type="Pfam" id="PF10437">
    <property type="entry name" value="Lip_prot_lig_C"/>
    <property type="match status" value="1"/>
</dbReference>
<dbReference type="PANTHER" id="PTHR12561">
    <property type="entry name" value="LIPOATE-PROTEIN LIGASE"/>
    <property type="match status" value="1"/>
</dbReference>
<dbReference type="NCBIfam" id="TIGR00545">
    <property type="entry name" value="lipoyltrans"/>
    <property type="match status" value="1"/>
</dbReference>
<protein>
    <recommendedName>
        <fullName evidence="3">lipoate--protein ligase</fullName>
        <ecNumber evidence="3">6.3.1.20</ecNumber>
    </recommendedName>
</protein>
<sequence>MNRLVISEETNPYYNLALEEELLRTVENDENILYLWQNDKTVVIGRNQNPYLECNIDYMNENNIFLARRISGGGAVFHDLANLNFTFVTKEESSNLEKQMKVLKLAVEGFGLNVEFSGRNDLLVNGRKFSGHAFYNEDGNYFHHGTLMVNVNVSILGKVLNPSKLKLKSKGIKSVKSRVVNLNELNNDITIESLKISLEKAFGKVYGKILEKDIYNANFKIPKFYEKYKKPLWNFGESPKYDVILEEKLPIGNIQVNLNIENGIVKKGHIHSDTLKNINFKDVEEKLIGQIFLKENILNIIRENLN</sequence>
<dbReference type="InterPro" id="IPR019491">
    <property type="entry name" value="Lipoate_protein_ligase_C"/>
</dbReference>
<keyword evidence="4 9" id="KW-0436">Ligase</keyword>
<dbReference type="InterPro" id="IPR004562">
    <property type="entry name" value="LipoylTrfase_LipoateP_Ligase"/>
</dbReference>
<dbReference type="STRING" id="1561.NPD11_896"/>
<dbReference type="PROSITE" id="PS51733">
    <property type="entry name" value="BPL_LPL_CATALYTIC"/>
    <property type="match status" value="1"/>
</dbReference>
<comment type="pathway">
    <text evidence="1">Protein modification; protein lipoylation via exogenous pathway; protein N(6)-(lipoyl)lysine from lipoate: step 2/2.</text>
</comment>
<proteinExistence type="predicted"/>
<dbReference type="UniPathway" id="UPA00537">
    <property type="reaction ID" value="UER00594"/>
</dbReference>
<evidence type="ECO:0000256" key="1">
    <source>
        <dbReference type="ARBA" id="ARBA00005085"/>
    </source>
</evidence>
<dbReference type="OrthoDB" id="9788148at2"/>
<dbReference type="Pfam" id="PF21948">
    <property type="entry name" value="LplA-B_cat"/>
    <property type="match status" value="1"/>
</dbReference>
<dbReference type="eggNOG" id="COG0095">
    <property type="taxonomic scope" value="Bacteria"/>
</dbReference>
<keyword evidence="10" id="KW-1185">Reference proteome</keyword>
<evidence type="ECO:0000313" key="10">
    <source>
        <dbReference type="Proteomes" id="UP000030635"/>
    </source>
</evidence>
<evidence type="ECO:0000256" key="6">
    <source>
        <dbReference type="ARBA" id="ARBA00022840"/>
    </source>
</evidence>
<comment type="pathway">
    <text evidence="2">Protein modification; protein lipoylation via exogenous pathway; protein N(6)-(lipoyl)lysine from lipoate: step 1/2.</text>
</comment>
<organism evidence="9 10">
    <name type="scientific">Clostridium baratii str. Sullivan</name>
    <dbReference type="NCBI Taxonomy" id="1415775"/>
    <lineage>
        <taxon>Bacteria</taxon>
        <taxon>Bacillati</taxon>
        <taxon>Bacillota</taxon>
        <taxon>Clostridia</taxon>
        <taxon>Eubacteriales</taxon>
        <taxon>Clostridiaceae</taxon>
        <taxon>Clostridium</taxon>
    </lineage>
</organism>
<dbReference type="InterPro" id="IPR004143">
    <property type="entry name" value="BPL_LPL_catalytic"/>
</dbReference>
<evidence type="ECO:0000256" key="4">
    <source>
        <dbReference type="ARBA" id="ARBA00022598"/>
    </source>
</evidence>
<dbReference type="SUPFAM" id="SSF82649">
    <property type="entry name" value="SufE/NifU"/>
    <property type="match status" value="1"/>
</dbReference>
<feature type="domain" description="BPL/LPL catalytic" evidence="8">
    <location>
        <begin position="27"/>
        <end position="210"/>
    </location>
</feature>
<dbReference type="GO" id="GO:0017118">
    <property type="term" value="F:lipoyltransferase activity"/>
    <property type="evidence" value="ECO:0007669"/>
    <property type="project" value="TreeGrafter"/>
</dbReference>
<dbReference type="HOGENOM" id="CLU_022986_4_2_9"/>
<comment type="catalytic activity">
    <reaction evidence="7">
        <text>L-lysyl-[lipoyl-carrier protein] + (R)-lipoate + ATP = N(6)-[(R)-lipoyl]-L-lysyl-[lipoyl-carrier protein] + AMP + diphosphate + H(+)</text>
        <dbReference type="Rhea" id="RHEA:49288"/>
        <dbReference type="Rhea" id="RHEA-COMP:10500"/>
        <dbReference type="Rhea" id="RHEA-COMP:10502"/>
        <dbReference type="ChEBI" id="CHEBI:15378"/>
        <dbReference type="ChEBI" id="CHEBI:29969"/>
        <dbReference type="ChEBI" id="CHEBI:30616"/>
        <dbReference type="ChEBI" id="CHEBI:33019"/>
        <dbReference type="ChEBI" id="CHEBI:83088"/>
        <dbReference type="ChEBI" id="CHEBI:83099"/>
        <dbReference type="ChEBI" id="CHEBI:456215"/>
        <dbReference type="EC" id="6.3.1.20"/>
    </reaction>
</comment>
<dbReference type="GO" id="GO:0009249">
    <property type="term" value="P:protein lipoylation"/>
    <property type="evidence" value="ECO:0007669"/>
    <property type="project" value="InterPro"/>
</dbReference>